<name>A0AAE0G7U3_9CHLO</name>
<proteinExistence type="predicted"/>
<evidence type="ECO:0000313" key="3">
    <source>
        <dbReference type="Proteomes" id="UP001190700"/>
    </source>
</evidence>
<keyword evidence="3" id="KW-1185">Reference proteome</keyword>
<evidence type="ECO:0000313" key="2">
    <source>
        <dbReference type="EMBL" id="KAK3272982.1"/>
    </source>
</evidence>
<dbReference type="InterPro" id="IPR049012">
    <property type="entry name" value="Mutator_transp_dom"/>
</dbReference>
<comment type="caution">
    <text evidence="2">The sequence shown here is derived from an EMBL/GenBank/DDBJ whole genome shotgun (WGS) entry which is preliminary data.</text>
</comment>
<dbReference type="AlphaFoldDB" id="A0AAE0G7U3"/>
<reference evidence="2 3" key="1">
    <citation type="journal article" date="2015" name="Genome Biol. Evol.">
        <title>Comparative Genomics of a Bacterivorous Green Alga Reveals Evolutionary Causalities and Consequences of Phago-Mixotrophic Mode of Nutrition.</title>
        <authorList>
            <person name="Burns J.A."/>
            <person name="Paasch A."/>
            <person name="Narechania A."/>
            <person name="Kim E."/>
        </authorList>
    </citation>
    <scope>NUCLEOTIDE SEQUENCE [LARGE SCALE GENOMIC DNA]</scope>
    <source>
        <strain evidence="2 3">PLY_AMNH</strain>
    </source>
</reference>
<protein>
    <recommendedName>
        <fullName evidence="1">Mutator-like transposase domain-containing protein</fullName>
    </recommendedName>
</protein>
<feature type="domain" description="Mutator-like transposase" evidence="1">
    <location>
        <begin position="27"/>
        <end position="149"/>
    </location>
</feature>
<dbReference type="Proteomes" id="UP001190700">
    <property type="component" value="Unassembled WGS sequence"/>
</dbReference>
<dbReference type="Pfam" id="PF20700">
    <property type="entry name" value="Mutator"/>
    <property type="match status" value="1"/>
</dbReference>
<sequence length="302" mass="33924">MEAAGAVLCVKSIGGYIFPENSDIPAARVAKFTADEDSNMIAANNNPVGDVPRELQPVEKLSDPNHLQKLLYKALEEMRKKKGWSGATLSKTVIDYFNKVYRYVIKSVAVIEDLPGFENDDEKAEWIHGALLNIVDHAFNIDPTHAACRRYRAPRPDGSFYPWCGVESAKPDWKIHLPHGRFLVRDQPAGHYEAVREVFEKFAHKETILKQLHDTDTNVNESINGMVVKGLGIDPPLTMQPLDDEMDDRRQRMAAFRKSYKGKRGRLQVRLGKTDRNAPVGKVEGTYAGGSDLANYKFGNKI</sequence>
<organism evidence="2 3">
    <name type="scientific">Cymbomonas tetramitiformis</name>
    <dbReference type="NCBI Taxonomy" id="36881"/>
    <lineage>
        <taxon>Eukaryota</taxon>
        <taxon>Viridiplantae</taxon>
        <taxon>Chlorophyta</taxon>
        <taxon>Pyramimonadophyceae</taxon>
        <taxon>Pyramimonadales</taxon>
        <taxon>Pyramimonadaceae</taxon>
        <taxon>Cymbomonas</taxon>
    </lineage>
</organism>
<evidence type="ECO:0000259" key="1">
    <source>
        <dbReference type="Pfam" id="PF20700"/>
    </source>
</evidence>
<dbReference type="EMBL" id="LGRX02008689">
    <property type="protein sequence ID" value="KAK3272982.1"/>
    <property type="molecule type" value="Genomic_DNA"/>
</dbReference>
<gene>
    <name evidence="2" type="ORF">CYMTET_18755</name>
</gene>
<accession>A0AAE0G7U3</accession>